<dbReference type="Proteomes" id="UP000243024">
    <property type="component" value="Unassembled WGS sequence"/>
</dbReference>
<dbReference type="OrthoDB" id="1683192at2"/>
<sequence>MEQELKALLGSLKDYLPRLIAACDTVAEEIKFGDKEKGYATLAAVFDGLSWVYDALGAVARAVPEEVAELNWPREAGYLGQLEQALVDRDDVMVADVIVYEVREAMVEAQTAVHMLYKRRSERQRSERQ</sequence>
<evidence type="ECO:0000313" key="2">
    <source>
        <dbReference type="Proteomes" id="UP000243024"/>
    </source>
</evidence>
<name>A0A179IU09_HYDSH</name>
<dbReference type="EMBL" id="JXBB01000004">
    <property type="protein sequence ID" value="OAR05161.1"/>
    <property type="molecule type" value="Genomic_DNA"/>
</dbReference>
<dbReference type="AlphaFoldDB" id="A0A179IU09"/>
<gene>
    <name evidence="1" type="ORF">SA87_08410</name>
</gene>
<accession>A0A179IU09</accession>
<organism evidence="1 2">
    <name type="scientific">Hydrogenibacillus schlegelii</name>
    <name type="common">Bacillus schlegelii</name>
    <dbReference type="NCBI Taxonomy" id="1484"/>
    <lineage>
        <taxon>Bacteria</taxon>
        <taxon>Bacillati</taxon>
        <taxon>Bacillota</taxon>
        <taxon>Bacilli</taxon>
        <taxon>Bacillales</taxon>
        <taxon>Bacillales Family X. Incertae Sedis</taxon>
        <taxon>Hydrogenibacillus</taxon>
    </lineage>
</organism>
<comment type="caution">
    <text evidence="1">The sequence shown here is derived from an EMBL/GenBank/DDBJ whole genome shotgun (WGS) entry which is preliminary data.</text>
</comment>
<dbReference type="RefSeq" id="WP_066441276.1">
    <property type="nucleotide sequence ID" value="NZ_CBCSAS010000031.1"/>
</dbReference>
<evidence type="ECO:0000313" key="1">
    <source>
        <dbReference type="EMBL" id="OAR05161.1"/>
    </source>
</evidence>
<proteinExistence type="predicted"/>
<protein>
    <submittedName>
        <fullName evidence="1">Uncharacterized protein</fullName>
    </submittedName>
</protein>
<dbReference type="STRING" id="1484.SA87_08410"/>
<reference evidence="1 2" key="1">
    <citation type="submission" date="2015-09" db="EMBL/GenBank/DDBJ databases">
        <title>Draft genome sequence of Hydrogenibacillus schlegelii DSM 2000.</title>
        <authorList>
            <person name="Hemp J."/>
        </authorList>
    </citation>
    <scope>NUCLEOTIDE SEQUENCE [LARGE SCALE GENOMIC DNA]</scope>
    <source>
        <strain evidence="1 2">MA 48</strain>
    </source>
</reference>
<keyword evidence="2" id="KW-1185">Reference proteome</keyword>